<protein>
    <submittedName>
        <fullName evidence="2">Uncharacterized protein</fullName>
    </submittedName>
</protein>
<sequence length="358" mass="39722">MMQMTKKKAIMTGHMFSPASIAKVSAVIFFTAVLFFASSKGNYTCEDVCNLILLSEDSDGVARGACSGYRDTVPRPLVHEMCIGTFLSTKMSACMKACDDNHDLIADTCQQSVRASPIGPKQGMRACRTGREKAVQWMASTFRSFSIDAGIEVQATAVSSVGKDDSSTQAAKEEARRAKEAEEEAARSRAQEEARRDMEAEEKAAQIRAQQEEESRKAREAKDEEARRAKEAEEEAARIRAAAAEEEARRQAAEAEATRIKQEEEESSRKATEDAARIQAEEDEAARLSKVKEDKEKVRVEAEEAEAARIREEVAKIQAEAEAEVKRRMAEAEDEAKRRIAEEKEQELMDNTPKSDIP</sequence>
<evidence type="ECO:0000313" key="2">
    <source>
        <dbReference type="EMBL" id="CAE0628319.1"/>
    </source>
</evidence>
<feature type="compositionally biased region" description="Basic and acidic residues" evidence="1">
    <location>
        <begin position="162"/>
        <end position="238"/>
    </location>
</feature>
<organism evidence="2">
    <name type="scientific">Heterosigma akashiwo</name>
    <name type="common">Chromophytic alga</name>
    <name type="synonym">Heterosigma carterae</name>
    <dbReference type="NCBI Taxonomy" id="2829"/>
    <lineage>
        <taxon>Eukaryota</taxon>
        <taxon>Sar</taxon>
        <taxon>Stramenopiles</taxon>
        <taxon>Ochrophyta</taxon>
        <taxon>Raphidophyceae</taxon>
        <taxon>Chattonellales</taxon>
        <taxon>Chattonellaceae</taxon>
        <taxon>Heterosigma</taxon>
    </lineage>
</organism>
<name>A0A7S4D4H4_HETAK</name>
<feature type="compositionally biased region" description="Basic and acidic residues" evidence="1">
    <location>
        <begin position="246"/>
        <end position="300"/>
    </location>
</feature>
<dbReference type="AlphaFoldDB" id="A0A7S4D4H4"/>
<proteinExistence type="predicted"/>
<accession>A0A7S4D4H4</accession>
<reference evidence="2" key="1">
    <citation type="submission" date="2021-01" db="EMBL/GenBank/DDBJ databases">
        <authorList>
            <person name="Corre E."/>
            <person name="Pelletier E."/>
            <person name="Niang G."/>
            <person name="Scheremetjew M."/>
            <person name="Finn R."/>
            <person name="Kale V."/>
            <person name="Holt S."/>
            <person name="Cochrane G."/>
            <person name="Meng A."/>
            <person name="Brown T."/>
            <person name="Cohen L."/>
        </authorList>
    </citation>
    <scope>NUCLEOTIDE SEQUENCE</scope>
    <source>
        <strain evidence="2">CCMP3107</strain>
    </source>
</reference>
<dbReference type="EMBL" id="HBIU01015025">
    <property type="protein sequence ID" value="CAE0628319.1"/>
    <property type="molecule type" value="Transcribed_RNA"/>
</dbReference>
<evidence type="ECO:0000256" key="1">
    <source>
        <dbReference type="SAM" id="MobiDB-lite"/>
    </source>
</evidence>
<feature type="region of interest" description="Disordered" evidence="1">
    <location>
        <begin position="159"/>
        <end position="300"/>
    </location>
</feature>
<feature type="compositionally biased region" description="Basic and acidic residues" evidence="1">
    <location>
        <begin position="325"/>
        <end position="347"/>
    </location>
</feature>
<feature type="region of interest" description="Disordered" evidence="1">
    <location>
        <begin position="325"/>
        <end position="358"/>
    </location>
</feature>
<gene>
    <name evidence="2" type="ORF">HAKA00212_LOCUS7001</name>
</gene>